<dbReference type="InterPro" id="IPR010982">
    <property type="entry name" value="Lambda_DNA-bd_dom_sf"/>
</dbReference>
<dbReference type="EMBL" id="JAAXKZ010000025">
    <property type="protein sequence ID" value="NMH91828.1"/>
    <property type="molecule type" value="Genomic_DNA"/>
</dbReference>
<dbReference type="InterPro" id="IPR046335">
    <property type="entry name" value="LacI/GalR-like_sensor"/>
</dbReference>
<keyword evidence="6" id="KW-1185">Reference proteome</keyword>
<evidence type="ECO:0000256" key="3">
    <source>
        <dbReference type="ARBA" id="ARBA00023163"/>
    </source>
</evidence>
<organism evidence="5 6">
    <name type="scientific">Pseudonocardia bannensis</name>
    <dbReference type="NCBI Taxonomy" id="630973"/>
    <lineage>
        <taxon>Bacteria</taxon>
        <taxon>Bacillati</taxon>
        <taxon>Actinomycetota</taxon>
        <taxon>Actinomycetes</taxon>
        <taxon>Pseudonocardiales</taxon>
        <taxon>Pseudonocardiaceae</taxon>
        <taxon>Pseudonocardia</taxon>
    </lineage>
</organism>
<dbReference type="SMART" id="SM00354">
    <property type="entry name" value="HTH_LACI"/>
    <property type="match status" value="1"/>
</dbReference>
<dbReference type="PROSITE" id="PS00356">
    <property type="entry name" value="HTH_LACI_1"/>
    <property type="match status" value="1"/>
</dbReference>
<evidence type="ECO:0000313" key="5">
    <source>
        <dbReference type="EMBL" id="NMH91828.1"/>
    </source>
</evidence>
<dbReference type="Pfam" id="PF13377">
    <property type="entry name" value="Peripla_BP_3"/>
    <property type="match status" value="1"/>
</dbReference>
<reference evidence="5 6" key="1">
    <citation type="submission" date="2020-04" db="EMBL/GenBank/DDBJ databases">
        <authorList>
            <person name="Klaysubun C."/>
            <person name="Duangmal K."/>
            <person name="Lipun K."/>
        </authorList>
    </citation>
    <scope>NUCLEOTIDE SEQUENCE [LARGE SCALE GENOMIC DNA]</scope>
    <source>
        <strain evidence="5 6">DSM 45300</strain>
    </source>
</reference>
<dbReference type="PROSITE" id="PS50932">
    <property type="entry name" value="HTH_LACI_2"/>
    <property type="match status" value="1"/>
</dbReference>
<dbReference type="GO" id="GO:0000976">
    <property type="term" value="F:transcription cis-regulatory region binding"/>
    <property type="evidence" value="ECO:0007669"/>
    <property type="project" value="TreeGrafter"/>
</dbReference>
<evidence type="ECO:0000313" key="6">
    <source>
        <dbReference type="Proteomes" id="UP000586918"/>
    </source>
</evidence>
<dbReference type="GO" id="GO:0003700">
    <property type="term" value="F:DNA-binding transcription factor activity"/>
    <property type="evidence" value="ECO:0007669"/>
    <property type="project" value="TreeGrafter"/>
</dbReference>
<dbReference type="SUPFAM" id="SSF47413">
    <property type="entry name" value="lambda repressor-like DNA-binding domains"/>
    <property type="match status" value="1"/>
</dbReference>
<dbReference type="AlphaFoldDB" id="A0A848DGN2"/>
<proteinExistence type="predicted"/>
<dbReference type="SUPFAM" id="SSF53822">
    <property type="entry name" value="Periplasmic binding protein-like I"/>
    <property type="match status" value="1"/>
</dbReference>
<dbReference type="CDD" id="cd01392">
    <property type="entry name" value="HTH_LacI"/>
    <property type="match status" value="1"/>
</dbReference>
<comment type="caution">
    <text evidence="5">The sequence shown here is derived from an EMBL/GenBank/DDBJ whole genome shotgun (WGS) entry which is preliminary data.</text>
</comment>
<keyword evidence="3" id="KW-0804">Transcription</keyword>
<dbReference type="PANTHER" id="PTHR30146">
    <property type="entry name" value="LACI-RELATED TRANSCRIPTIONAL REPRESSOR"/>
    <property type="match status" value="1"/>
</dbReference>
<gene>
    <name evidence="5" type="ORF">HF519_09590</name>
</gene>
<dbReference type="CDD" id="cd06267">
    <property type="entry name" value="PBP1_LacI_sugar_binding-like"/>
    <property type="match status" value="1"/>
</dbReference>
<evidence type="ECO:0000256" key="2">
    <source>
        <dbReference type="ARBA" id="ARBA00023125"/>
    </source>
</evidence>
<dbReference type="InterPro" id="IPR028082">
    <property type="entry name" value="Peripla_BP_I"/>
</dbReference>
<dbReference type="InterPro" id="IPR000843">
    <property type="entry name" value="HTH_LacI"/>
</dbReference>
<dbReference type="Pfam" id="PF00356">
    <property type="entry name" value="LacI"/>
    <property type="match status" value="1"/>
</dbReference>
<evidence type="ECO:0000256" key="1">
    <source>
        <dbReference type="ARBA" id="ARBA00023015"/>
    </source>
</evidence>
<accession>A0A848DGN2</accession>
<name>A0A848DGN2_9PSEU</name>
<dbReference type="Proteomes" id="UP000586918">
    <property type="component" value="Unassembled WGS sequence"/>
</dbReference>
<evidence type="ECO:0000259" key="4">
    <source>
        <dbReference type="PROSITE" id="PS50932"/>
    </source>
</evidence>
<sequence length="335" mass="35680">MKDVAEHARVSVSTVSYVLNDSGPVAPERRNRVLDAVRVLEYSPNESARSLKRRSASTIGLVVPELTNQFFATVAEGVQKAASARDVLVVLCVPDATGQPEESHAKLLRGQRLDGVVFLSGTGTLPASILELSRFGPVVLVDEQIPGFDLPAVACDSRRGAREVARHVLDQGHRRIAVISGPSALWTAQQRLAGYREAVAGAGMDPDEVPILVGDYRQASGTALADQALSRPVAQRPTALLCANDLMAIGALEYCKSAGIRVPEDVSIVGFDDLPLSSLITPRLTTVRQPAHDMGYKAVTALFDLLENKESELLGLLPTTVQLRDSVAPPPAGSP</sequence>
<keyword evidence="1" id="KW-0805">Transcription regulation</keyword>
<dbReference type="Gene3D" id="1.10.260.40">
    <property type="entry name" value="lambda repressor-like DNA-binding domains"/>
    <property type="match status" value="1"/>
</dbReference>
<dbReference type="Gene3D" id="3.40.50.2300">
    <property type="match status" value="2"/>
</dbReference>
<keyword evidence="2" id="KW-0238">DNA-binding</keyword>
<protein>
    <submittedName>
        <fullName evidence="5">LacI family transcriptional regulator</fullName>
    </submittedName>
</protein>
<dbReference type="PANTHER" id="PTHR30146:SF109">
    <property type="entry name" value="HTH-TYPE TRANSCRIPTIONAL REGULATOR GALS"/>
    <property type="match status" value="1"/>
</dbReference>
<feature type="domain" description="HTH lacI-type" evidence="4">
    <location>
        <begin position="1"/>
        <end position="53"/>
    </location>
</feature>